<evidence type="ECO:0000313" key="6">
    <source>
        <dbReference type="EMBL" id="GJT32602.1"/>
    </source>
</evidence>
<dbReference type="PANTHER" id="PTHR23152">
    <property type="entry name" value="2-OXOGLUTARATE DEHYDROGENASE"/>
    <property type="match status" value="1"/>
</dbReference>
<keyword evidence="7" id="KW-1185">Reference proteome</keyword>
<evidence type="ECO:0000256" key="2">
    <source>
        <dbReference type="ARBA" id="ARBA00006936"/>
    </source>
</evidence>
<dbReference type="EMBL" id="BQNB010014805">
    <property type="protein sequence ID" value="GJT32602.1"/>
    <property type="molecule type" value="Genomic_DNA"/>
</dbReference>
<evidence type="ECO:0000313" key="7">
    <source>
        <dbReference type="Proteomes" id="UP001151760"/>
    </source>
</evidence>
<dbReference type="Proteomes" id="UP001151760">
    <property type="component" value="Unassembled WGS sequence"/>
</dbReference>
<organism evidence="6 7">
    <name type="scientific">Tanacetum coccineum</name>
    <dbReference type="NCBI Taxonomy" id="301880"/>
    <lineage>
        <taxon>Eukaryota</taxon>
        <taxon>Viridiplantae</taxon>
        <taxon>Streptophyta</taxon>
        <taxon>Embryophyta</taxon>
        <taxon>Tracheophyta</taxon>
        <taxon>Spermatophyta</taxon>
        <taxon>Magnoliopsida</taxon>
        <taxon>eudicotyledons</taxon>
        <taxon>Gunneridae</taxon>
        <taxon>Pentapetalae</taxon>
        <taxon>asterids</taxon>
        <taxon>campanulids</taxon>
        <taxon>Asterales</taxon>
        <taxon>Asteraceae</taxon>
        <taxon>Asteroideae</taxon>
        <taxon>Anthemideae</taxon>
        <taxon>Anthemidinae</taxon>
        <taxon>Tanacetum</taxon>
    </lineage>
</organism>
<dbReference type="InterPro" id="IPR001017">
    <property type="entry name" value="DH_E1"/>
</dbReference>
<comment type="caution">
    <text evidence="6">The sequence shown here is derived from an EMBL/GenBank/DDBJ whole genome shotgun (WGS) entry which is preliminary data.</text>
</comment>
<dbReference type="InterPro" id="IPR029061">
    <property type="entry name" value="THDP-binding"/>
</dbReference>
<dbReference type="PANTHER" id="PTHR23152:SF4">
    <property type="entry name" value="2-OXOADIPATE DEHYDROGENASE COMPLEX COMPONENT E1"/>
    <property type="match status" value="1"/>
</dbReference>
<reference evidence="6" key="2">
    <citation type="submission" date="2022-01" db="EMBL/GenBank/DDBJ databases">
        <authorList>
            <person name="Yamashiro T."/>
            <person name="Shiraishi A."/>
            <person name="Satake H."/>
            <person name="Nakayama K."/>
        </authorList>
    </citation>
    <scope>NUCLEOTIDE SEQUENCE</scope>
</reference>
<evidence type="ECO:0000259" key="5">
    <source>
        <dbReference type="Pfam" id="PF00676"/>
    </source>
</evidence>
<feature type="domain" description="Dehydrogenase E1 component" evidence="5">
    <location>
        <begin position="30"/>
        <end position="76"/>
    </location>
</feature>
<accession>A0ABQ5D1C9</accession>
<keyword evidence="4" id="KW-0786">Thiamine pyrophosphate</keyword>
<keyword evidence="3" id="KW-0560">Oxidoreductase</keyword>
<dbReference type="Gene3D" id="3.40.50.970">
    <property type="match status" value="1"/>
</dbReference>
<comment type="cofactor">
    <cofactor evidence="1">
        <name>thiamine diphosphate</name>
        <dbReference type="ChEBI" id="CHEBI:58937"/>
    </cofactor>
</comment>
<dbReference type="Pfam" id="PF00676">
    <property type="entry name" value="E1_dh"/>
    <property type="match status" value="1"/>
</dbReference>
<gene>
    <name evidence="6" type="ORF">Tco_0923021</name>
</gene>
<evidence type="ECO:0000256" key="1">
    <source>
        <dbReference type="ARBA" id="ARBA00001964"/>
    </source>
</evidence>
<protein>
    <submittedName>
        <fullName evidence="6">2-oxoglutarate dehydrogenase, mitochondrial-like protein</fullName>
    </submittedName>
</protein>
<name>A0ABQ5D1C9_9ASTR</name>
<proteinExistence type="inferred from homology"/>
<dbReference type="InterPro" id="IPR011603">
    <property type="entry name" value="2oxoglutarate_DH_E1"/>
</dbReference>
<reference evidence="6" key="1">
    <citation type="journal article" date="2022" name="Int. J. Mol. Sci.">
        <title>Draft Genome of Tanacetum Coccineum: Genomic Comparison of Closely Related Tanacetum-Family Plants.</title>
        <authorList>
            <person name="Yamashiro T."/>
            <person name="Shiraishi A."/>
            <person name="Nakayama K."/>
            <person name="Satake H."/>
        </authorList>
    </citation>
    <scope>NUCLEOTIDE SEQUENCE</scope>
</reference>
<comment type="similarity">
    <text evidence="2">Belongs to the alpha-ketoglutarate dehydrogenase family.</text>
</comment>
<evidence type="ECO:0000256" key="4">
    <source>
        <dbReference type="ARBA" id="ARBA00023052"/>
    </source>
</evidence>
<sequence>MYAASPGYPRDRSNPRMYLGSTLPNYITDGTIHIVVNNKVAYTTDPKSVRSSQYCTDVAIVLNALIFHVNGGELEAGDYVTSKRDWLSAYWTGFKSPEQLLRIRNTRVKQEILKNIRKAIATLPETFKPHKAVKK</sequence>
<dbReference type="SUPFAM" id="SSF52518">
    <property type="entry name" value="Thiamin diphosphate-binding fold (THDP-binding)"/>
    <property type="match status" value="1"/>
</dbReference>
<evidence type="ECO:0000256" key="3">
    <source>
        <dbReference type="ARBA" id="ARBA00023002"/>
    </source>
</evidence>